<dbReference type="AlphaFoldDB" id="A0A1I7X116"/>
<protein>
    <submittedName>
        <fullName evidence="2">MICOS complex subunit MIC10</fullName>
    </submittedName>
</protein>
<proteinExistence type="predicted"/>
<dbReference type="Proteomes" id="UP000095283">
    <property type="component" value="Unplaced"/>
</dbReference>
<evidence type="ECO:0000313" key="2">
    <source>
        <dbReference type="WBParaSite" id="Hba_11138"/>
    </source>
</evidence>
<keyword evidence="1" id="KW-1185">Reference proteome</keyword>
<sequence>MTHEELILSRMMENCAVKAVISGVLGYGVGTYLYSLNSVIKYNFVFIKNYFII</sequence>
<name>A0A1I7X116_HETBA</name>
<accession>A0A1I7X116</accession>
<evidence type="ECO:0000313" key="1">
    <source>
        <dbReference type="Proteomes" id="UP000095283"/>
    </source>
</evidence>
<dbReference type="WBParaSite" id="Hba_11138">
    <property type="protein sequence ID" value="Hba_11138"/>
    <property type="gene ID" value="Hba_11138"/>
</dbReference>
<organism evidence="1 2">
    <name type="scientific">Heterorhabditis bacteriophora</name>
    <name type="common">Entomopathogenic nematode worm</name>
    <dbReference type="NCBI Taxonomy" id="37862"/>
    <lineage>
        <taxon>Eukaryota</taxon>
        <taxon>Metazoa</taxon>
        <taxon>Ecdysozoa</taxon>
        <taxon>Nematoda</taxon>
        <taxon>Chromadorea</taxon>
        <taxon>Rhabditida</taxon>
        <taxon>Rhabditina</taxon>
        <taxon>Rhabditomorpha</taxon>
        <taxon>Strongyloidea</taxon>
        <taxon>Heterorhabditidae</taxon>
        <taxon>Heterorhabditis</taxon>
    </lineage>
</organism>
<reference evidence="2" key="1">
    <citation type="submission" date="2016-11" db="UniProtKB">
        <authorList>
            <consortium name="WormBaseParasite"/>
        </authorList>
    </citation>
    <scope>IDENTIFICATION</scope>
</reference>